<protein>
    <submittedName>
        <fullName evidence="2">Uncharacterized protein</fullName>
    </submittedName>
</protein>
<dbReference type="GO" id="GO:0016435">
    <property type="term" value="F:rRNA (guanine) methyltransferase activity"/>
    <property type="evidence" value="ECO:0007669"/>
    <property type="project" value="InterPro"/>
</dbReference>
<evidence type="ECO:0000313" key="3">
    <source>
        <dbReference type="Proteomes" id="UP000277204"/>
    </source>
</evidence>
<dbReference type="Gene3D" id="3.40.50.150">
    <property type="entry name" value="Vaccinia Virus protein VP39"/>
    <property type="match status" value="1"/>
</dbReference>
<reference evidence="2 3" key="1">
    <citation type="submission" date="2018-11" db="EMBL/GenBank/DDBJ databases">
        <authorList>
            <consortium name="Pathogen Informatics"/>
        </authorList>
    </citation>
    <scope>NUCLEOTIDE SEQUENCE [LARGE SCALE GENOMIC DNA]</scope>
    <source>
        <strain evidence="2 3">Zambia</strain>
    </source>
</reference>
<proteinExistence type="predicted"/>
<evidence type="ECO:0000256" key="1">
    <source>
        <dbReference type="SAM" id="MobiDB-lite"/>
    </source>
</evidence>
<name>A0A183ML71_9TREM</name>
<dbReference type="InterPro" id="IPR029063">
    <property type="entry name" value="SAM-dependent_MTases_sf"/>
</dbReference>
<organism evidence="2 3">
    <name type="scientific">Schistosoma margrebowiei</name>
    <dbReference type="NCBI Taxonomy" id="48269"/>
    <lineage>
        <taxon>Eukaryota</taxon>
        <taxon>Metazoa</taxon>
        <taxon>Spiralia</taxon>
        <taxon>Lophotrochozoa</taxon>
        <taxon>Platyhelminthes</taxon>
        <taxon>Trematoda</taxon>
        <taxon>Digenea</taxon>
        <taxon>Strigeidida</taxon>
        <taxon>Schistosomatoidea</taxon>
        <taxon>Schistosomatidae</taxon>
        <taxon>Schistosoma</taxon>
    </lineage>
</organism>
<dbReference type="GO" id="GO:0005730">
    <property type="term" value="C:nucleolus"/>
    <property type="evidence" value="ECO:0007669"/>
    <property type="project" value="TreeGrafter"/>
</dbReference>
<dbReference type="PANTHER" id="PTHR12734:SF0">
    <property type="entry name" value="18S RRNA (GUANINE-N(7))-METHYLTRANSFERASE-RELATED"/>
    <property type="match status" value="1"/>
</dbReference>
<dbReference type="EMBL" id="UZAI01017227">
    <property type="protein sequence ID" value="VDP22059.1"/>
    <property type="molecule type" value="Genomic_DNA"/>
</dbReference>
<dbReference type="GO" id="GO:0070476">
    <property type="term" value="P:rRNA (guanine-N7)-methylation"/>
    <property type="evidence" value="ECO:0007669"/>
    <property type="project" value="InterPro"/>
</dbReference>
<dbReference type="InterPro" id="IPR039769">
    <property type="entry name" value="Bud23-like"/>
</dbReference>
<feature type="compositionally biased region" description="Low complexity" evidence="1">
    <location>
        <begin position="233"/>
        <end position="270"/>
    </location>
</feature>
<dbReference type="STRING" id="48269.A0A183ML71"/>
<keyword evidence="3" id="KW-1185">Reference proteome</keyword>
<dbReference type="Proteomes" id="UP000277204">
    <property type="component" value="Unassembled WGS sequence"/>
</dbReference>
<feature type="region of interest" description="Disordered" evidence="1">
    <location>
        <begin position="233"/>
        <end position="298"/>
    </location>
</feature>
<dbReference type="AlphaFoldDB" id="A0A183ML71"/>
<sequence length="427" mass="49982">MNQLKLDHQRILTSDWFQEKRIMQYPLLRQLWLVTYSPILKSKFYIDSYRKQQYSTSPIYIYPLTKSIPLCLPKIFDQQFITNYCHIYHLPCYYNHDQIISKLRRVQSTRRAELLHNQLYNNSTDHTDHNHNHHDDRIKSLSTSESLFHQHQSRQYIQIALYNYVLNNLLGLSNLQSTLNIHNHNNHSIPFLLDLGCGINHLDIINHYLLTISNFNQKFIPLCIDLFNNNNNNTNTRPPPNTTTTTSTPNTNTATTTTTNNNNSNNTATNTPPPPNTTTTTPPNTNTATTSTTNTTNSNNGNDIFNYNIHLIKCNLMKDDIITTRSQLLPFQDYSIDYIISISFLQWLLRKDKSWYMIKQLMNEIKRLLNPLNNSQCILQFYPSQLIDIQLISEMIETIQSNFNGCLLIHQPIMNRGMKIFIYLTYK</sequence>
<gene>
    <name evidence="2" type="ORF">SMRZ_LOCUS16796</name>
</gene>
<evidence type="ECO:0000313" key="2">
    <source>
        <dbReference type="EMBL" id="VDP22059.1"/>
    </source>
</evidence>
<feature type="compositionally biased region" description="Low complexity" evidence="1">
    <location>
        <begin position="277"/>
        <end position="298"/>
    </location>
</feature>
<dbReference type="PANTHER" id="PTHR12734">
    <property type="entry name" value="METHYLTRANSFERASE-RELATED"/>
    <property type="match status" value="1"/>
</dbReference>
<accession>A0A183ML71</accession>